<proteinExistence type="predicted"/>
<evidence type="ECO:0000259" key="4">
    <source>
        <dbReference type="PROSITE" id="PS51352"/>
    </source>
</evidence>
<dbReference type="InterPro" id="IPR051099">
    <property type="entry name" value="AGR/TXD"/>
</dbReference>
<gene>
    <name evidence="5" type="ORF">DIS07_01905</name>
</gene>
<dbReference type="PROSITE" id="PS51352">
    <property type="entry name" value="THIOREDOXIN_2"/>
    <property type="match status" value="1"/>
</dbReference>
<dbReference type="PANTHER" id="PTHR15337">
    <property type="entry name" value="ANTERIOR GRADIENT PROTEIN-RELATED"/>
    <property type="match status" value="1"/>
</dbReference>
<dbReference type="PROSITE" id="PS00194">
    <property type="entry name" value="THIOREDOXIN_1"/>
    <property type="match status" value="1"/>
</dbReference>
<dbReference type="InterPro" id="IPR017937">
    <property type="entry name" value="Thioredoxin_CS"/>
</dbReference>
<dbReference type="Proteomes" id="UP000245670">
    <property type="component" value="Unassembled WGS sequence"/>
</dbReference>
<dbReference type="SUPFAM" id="SSF52833">
    <property type="entry name" value="Thioredoxin-like"/>
    <property type="match status" value="1"/>
</dbReference>
<dbReference type="OrthoDB" id="9811036at2"/>
<feature type="signal peptide" evidence="3">
    <location>
        <begin position="1"/>
        <end position="19"/>
    </location>
</feature>
<dbReference type="Gene3D" id="3.40.30.10">
    <property type="entry name" value="Glutaredoxin"/>
    <property type="match status" value="1"/>
</dbReference>
<name>A0A2U2JE79_9FLAO</name>
<dbReference type="AlphaFoldDB" id="A0A2U2JE79"/>
<keyword evidence="2" id="KW-0676">Redox-active center</keyword>
<feature type="domain" description="Thioredoxin" evidence="4">
    <location>
        <begin position="4"/>
        <end position="153"/>
    </location>
</feature>
<keyword evidence="6" id="KW-1185">Reference proteome</keyword>
<dbReference type="InterPro" id="IPR036249">
    <property type="entry name" value="Thioredoxin-like_sf"/>
</dbReference>
<protein>
    <submittedName>
        <fullName evidence="5">Thioredoxin</fullName>
    </submittedName>
</protein>
<reference evidence="5 6" key="1">
    <citation type="submission" date="2018-05" db="EMBL/GenBank/DDBJ databases">
        <title>Polaribacter aquimarinus sp. nov., isolated from sediment in a sediment of sea.</title>
        <authorList>
            <person name="Lu D."/>
        </authorList>
    </citation>
    <scope>NUCLEOTIDE SEQUENCE [LARGE SCALE GENOMIC DNA]</scope>
    <source>
        <strain evidence="5 6">ZY113</strain>
    </source>
</reference>
<dbReference type="Pfam" id="PF03190">
    <property type="entry name" value="Thioredox_DsbH"/>
    <property type="match status" value="1"/>
</dbReference>
<evidence type="ECO:0000313" key="5">
    <source>
        <dbReference type="EMBL" id="PWG06615.1"/>
    </source>
</evidence>
<evidence type="ECO:0000256" key="3">
    <source>
        <dbReference type="SAM" id="SignalP"/>
    </source>
</evidence>
<comment type="caution">
    <text evidence="5">The sequence shown here is derived from an EMBL/GenBank/DDBJ whole genome shotgun (WGS) entry which is preliminary data.</text>
</comment>
<evidence type="ECO:0000256" key="1">
    <source>
        <dbReference type="ARBA" id="ARBA00022729"/>
    </source>
</evidence>
<evidence type="ECO:0000256" key="2">
    <source>
        <dbReference type="ARBA" id="ARBA00023284"/>
    </source>
</evidence>
<dbReference type="InterPro" id="IPR013766">
    <property type="entry name" value="Thioredoxin_domain"/>
</dbReference>
<feature type="chain" id="PRO_5015637781" evidence="3">
    <location>
        <begin position="20"/>
        <end position="172"/>
    </location>
</feature>
<dbReference type="EMBL" id="QFFG01000001">
    <property type="protein sequence ID" value="PWG06615.1"/>
    <property type="molecule type" value="Genomic_DNA"/>
</dbReference>
<organism evidence="5 6">
    <name type="scientific">Polaribacter aquimarinus</name>
    <dbReference type="NCBI Taxonomy" id="2100726"/>
    <lineage>
        <taxon>Bacteria</taxon>
        <taxon>Pseudomonadati</taxon>
        <taxon>Bacteroidota</taxon>
        <taxon>Flavobacteriia</taxon>
        <taxon>Flavobacteriales</taxon>
        <taxon>Flavobacteriaceae</taxon>
    </lineage>
</organism>
<evidence type="ECO:0000313" key="6">
    <source>
        <dbReference type="Proteomes" id="UP000245670"/>
    </source>
</evidence>
<dbReference type="RefSeq" id="WP_109403523.1">
    <property type="nucleotide sequence ID" value="NZ_QFFG01000001.1"/>
</dbReference>
<accession>A0A2U2JE79</accession>
<dbReference type="InterPro" id="IPR004879">
    <property type="entry name" value="Ssp411-like_TRX"/>
</dbReference>
<sequence length="172" mass="20477">MKKLVLLFTILFFSLNTTSQESVKWISFEKAIALNKKTPKPILIDVYTDWCGYCKKMDLNTYSNKTISNYINKNFYAVKLDGEEKKDIIFKDYTFKYQKEGRRGYHQLPATLMNGKLSYPTTIFLSEKEELLDRIPGYLNKEIMEKVLSYFSNKVYKTKKWEEFDKEFKSKL</sequence>
<keyword evidence="1 3" id="KW-0732">Signal</keyword>
<dbReference type="PANTHER" id="PTHR15337:SF11">
    <property type="entry name" value="THIOREDOXIN DOMAIN-CONTAINING PROTEIN"/>
    <property type="match status" value="1"/>
</dbReference>